<dbReference type="InterPro" id="IPR006176">
    <property type="entry name" value="3-OHacyl-CoA_DH_NAD-bd"/>
</dbReference>
<organism evidence="6 7">
    <name type="scientific">Pueribacillus theae</name>
    <dbReference type="NCBI Taxonomy" id="2171751"/>
    <lineage>
        <taxon>Bacteria</taxon>
        <taxon>Bacillati</taxon>
        <taxon>Bacillota</taxon>
        <taxon>Bacilli</taxon>
        <taxon>Bacillales</taxon>
        <taxon>Bacillaceae</taxon>
        <taxon>Pueribacillus</taxon>
    </lineage>
</organism>
<dbReference type="PANTHER" id="PTHR48075">
    <property type="entry name" value="3-HYDROXYACYL-COA DEHYDROGENASE FAMILY PROTEIN"/>
    <property type="match status" value="1"/>
</dbReference>
<dbReference type="SUPFAM" id="SSF51735">
    <property type="entry name" value="NAD(P)-binding Rossmann-fold domains"/>
    <property type="match status" value="1"/>
</dbReference>
<keyword evidence="3" id="KW-0560">Oxidoreductase</keyword>
<feature type="domain" description="3-hydroxyacyl-CoA dehydrogenase NAD binding" evidence="5">
    <location>
        <begin position="8"/>
        <end position="188"/>
    </location>
</feature>
<comment type="pathway">
    <text evidence="1">Lipid metabolism; butanoate metabolism.</text>
</comment>
<dbReference type="EMBL" id="QCZG01000022">
    <property type="protein sequence ID" value="PWA10372.1"/>
    <property type="molecule type" value="Genomic_DNA"/>
</dbReference>
<dbReference type="PANTHER" id="PTHR48075:SF5">
    <property type="entry name" value="3-HYDROXYBUTYRYL-COA DEHYDROGENASE"/>
    <property type="match status" value="1"/>
</dbReference>
<dbReference type="InterPro" id="IPR013328">
    <property type="entry name" value="6PGD_dom2"/>
</dbReference>
<dbReference type="Gene3D" id="1.10.1040.10">
    <property type="entry name" value="N-(1-d-carboxylethyl)-l-norvaline Dehydrogenase, domain 2"/>
    <property type="match status" value="2"/>
</dbReference>
<dbReference type="InterPro" id="IPR008927">
    <property type="entry name" value="6-PGluconate_DH-like_C_sf"/>
</dbReference>
<reference evidence="6 7" key="1">
    <citation type="submission" date="2018-04" db="EMBL/GenBank/DDBJ databases">
        <title>Camelliibacillus theae gen. nov., sp. nov., isolated from Pu'er tea.</title>
        <authorList>
            <person name="Niu L."/>
        </authorList>
    </citation>
    <scope>NUCLEOTIDE SEQUENCE [LARGE SCALE GENOMIC DNA]</scope>
    <source>
        <strain evidence="6 7">T8</strain>
    </source>
</reference>
<dbReference type="GO" id="GO:0070403">
    <property type="term" value="F:NAD+ binding"/>
    <property type="evidence" value="ECO:0007669"/>
    <property type="project" value="InterPro"/>
</dbReference>
<feature type="domain" description="3-hydroxyacyl-CoA dehydrogenase C-terminal" evidence="4">
    <location>
        <begin position="311"/>
        <end position="378"/>
    </location>
</feature>
<evidence type="ECO:0000259" key="4">
    <source>
        <dbReference type="Pfam" id="PF00725"/>
    </source>
</evidence>
<dbReference type="Proteomes" id="UP000245998">
    <property type="component" value="Unassembled WGS sequence"/>
</dbReference>
<dbReference type="InterPro" id="IPR036291">
    <property type="entry name" value="NAD(P)-bd_dom_sf"/>
</dbReference>
<evidence type="ECO:0000256" key="3">
    <source>
        <dbReference type="ARBA" id="ARBA00023002"/>
    </source>
</evidence>
<gene>
    <name evidence="6" type="ORF">DCC39_11080</name>
</gene>
<evidence type="ECO:0000259" key="5">
    <source>
        <dbReference type="Pfam" id="PF02737"/>
    </source>
</evidence>
<dbReference type="Pfam" id="PF02737">
    <property type="entry name" value="3HCDH_N"/>
    <property type="match status" value="1"/>
</dbReference>
<proteinExistence type="inferred from homology"/>
<dbReference type="AlphaFoldDB" id="A0A2U1JZ04"/>
<sequence length="390" mass="43624">MAVEKIKKIAVIGAGSMGHGIAQSALLAGLRVYLYDNDKSNLQMGTNKIHAGLDKMASKGQISENDAQEFKNNLSPTTNLEEAVSNVDFVFEAVPEVLEIKQDVFQQLDELTSKDVILATNTSNMFISSIAERARCKERIVGLHFFIPVVLMKIVEVISGKDTSKETMQTAYDLCVKLNKIPVRVEKDSPGFIVNRINGPVRVYLGAVVDEEIAEPEEIDALMRYHGLPIGHFELSDYIGLDVVNFSAQYRKKVLHPDYAPNKKLLEKLEAKQFGKKTGKGYYDWSNGKPSIDIAKRTDKIKIEDLEIVKFNEAAKLIEDEIADPQDIDTAMVLGTGYKAGPIEYVSKLDLNEVIDRLEYLSTRFNKEILKPANILRKNPDVVFQSVKNI</sequence>
<comment type="similarity">
    <text evidence="2">Belongs to the 3-hydroxyacyl-CoA dehydrogenase family.</text>
</comment>
<dbReference type="Pfam" id="PF00725">
    <property type="entry name" value="3HCDH"/>
    <property type="match status" value="2"/>
</dbReference>
<name>A0A2U1JZ04_9BACI</name>
<evidence type="ECO:0000313" key="6">
    <source>
        <dbReference type="EMBL" id="PWA10372.1"/>
    </source>
</evidence>
<dbReference type="Gene3D" id="3.40.50.720">
    <property type="entry name" value="NAD(P)-binding Rossmann-like Domain"/>
    <property type="match status" value="1"/>
</dbReference>
<dbReference type="InterPro" id="IPR006108">
    <property type="entry name" value="3HC_DH_C"/>
</dbReference>
<evidence type="ECO:0000256" key="1">
    <source>
        <dbReference type="ARBA" id="ARBA00005086"/>
    </source>
</evidence>
<comment type="caution">
    <text evidence="6">The sequence shown here is derived from an EMBL/GenBank/DDBJ whole genome shotgun (WGS) entry which is preliminary data.</text>
</comment>
<dbReference type="GO" id="GO:0016616">
    <property type="term" value="F:oxidoreductase activity, acting on the CH-OH group of donors, NAD or NADP as acceptor"/>
    <property type="evidence" value="ECO:0007669"/>
    <property type="project" value="InterPro"/>
</dbReference>
<dbReference type="OrthoDB" id="9771883at2"/>
<keyword evidence="7" id="KW-1185">Reference proteome</keyword>
<dbReference type="SUPFAM" id="SSF48179">
    <property type="entry name" value="6-phosphogluconate dehydrogenase C-terminal domain-like"/>
    <property type="match status" value="2"/>
</dbReference>
<feature type="domain" description="3-hydroxyacyl-CoA dehydrogenase C-terminal" evidence="4">
    <location>
        <begin position="191"/>
        <end position="285"/>
    </location>
</feature>
<protein>
    <submittedName>
        <fullName evidence="6">3-hydroxybutyryl-CoA dehydrogenase</fullName>
    </submittedName>
</protein>
<accession>A0A2U1JZ04</accession>
<evidence type="ECO:0000313" key="7">
    <source>
        <dbReference type="Proteomes" id="UP000245998"/>
    </source>
</evidence>
<evidence type="ECO:0000256" key="2">
    <source>
        <dbReference type="ARBA" id="ARBA00009463"/>
    </source>
</evidence>
<dbReference type="FunFam" id="3.40.50.720:FF:000009">
    <property type="entry name" value="Fatty oxidation complex, alpha subunit"/>
    <property type="match status" value="1"/>
</dbReference>
<dbReference type="GO" id="GO:0006631">
    <property type="term" value="P:fatty acid metabolic process"/>
    <property type="evidence" value="ECO:0007669"/>
    <property type="project" value="InterPro"/>
</dbReference>
<dbReference type="RefSeq" id="WP_116554971.1">
    <property type="nucleotide sequence ID" value="NZ_QCZG01000022.1"/>
</dbReference>